<comment type="function">
    <text evidence="4">Thiol-specific peroxidase that catalyzes the reduction of hydrogen peroxide and organic hydroperoxides to water and alcohols, respectively. Plays a role in cell protection against oxidative stress by detoxifying peroxides.</text>
</comment>
<reference evidence="6 7" key="1">
    <citation type="submission" date="2020-02" db="EMBL/GenBank/DDBJ databases">
        <authorList>
            <person name="Khan S.A."/>
            <person name="Jeon C.O."/>
            <person name="Chun B.H."/>
        </authorList>
    </citation>
    <scope>NUCLEOTIDE SEQUENCE [LARGE SCALE GENOMIC DNA]</scope>
    <source>
        <strain evidence="6 7">H239</strain>
    </source>
</reference>
<dbReference type="InterPro" id="IPR013740">
    <property type="entry name" value="Redoxin"/>
</dbReference>
<dbReference type="EC" id="1.11.1.27" evidence="4"/>
<dbReference type="GO" id="GO:0045454">
    <property type="term" value="P:cell redox homeostasis"/>
    <property type="evidence" value="ECO:0007669"/>
    <property type="project" value="TreeGrafter"/>
</dbReference>
<evidence type="ECO:0000313" key="7">
    <source>
        <dbReference type="Proteomes" id="UP000474802"/>
    </source>
</evidence>
<reference evidence="6 7" key="2">
    <citation type="submission" date="2020-03" db="EMBL/GenBank/DDBJ databases">
        <title>Devosia chinhatensis sp. nov., isolated from a hexachlorocyclohexane (HCH) dump site in India.</title>
        <authorList>
            <person name="Kumar M."/>
            <person name="Lal R."/>
        </authorList>
    </citation>
    <scope>NUCLEOTIDE SEQUENCE [LARGE SCALE GENOMIC DNA]</scope>
    <source>
        <strain evidence="6 7">H239</strain>
    </source>
</reference>
<keyword evidence="4" id="KW-0049">Antioxidant</keyword>
<dbReference type="GO" id="GO:0034599">
    <property type="term" value="P:cellular response to oxidative stress"/>
    <property type="evidence" value="ECO:0007669"/>
    <property type="project" value="InterPro"/>
</dbReference>
<dbReference type="PROSITE" id="PS51352">
    <property type="entry name" value="THIOREDOXIN_2"/>
    <property type="match status" value="1"/>
</dbReference>
<feature type="domain" description="Thioredoxin" evidence="5">
    <location>
        <begin position="2"/>
        <end position="163"/>
    </location>
</feature>
<sequence>MIERGDAIPSVGIKLITASGIEDTTSDAILGQGTVVLFSVPGAFTPTCHVNHLPSFISNAAKLEAAGVSRIVCVATNDHHVMKAWAEASNALDTLDFIADGNADLARALGLDKDFSKSSMGVRYVRAAMIIKDGIVGDVFVEDAPGITATGAPAILMALEAAA</sequence>
<dbReference type="GO" id="GO:0042744">
    <property type="term" value="P:hydrogen peroxide catabolic process"/>
    <property type="evidence" value="ECO:0007669"/>
    <property type="project" value="TreeGrafter"/>
</dbReference>
<dbReference type="EMBL" id="JAALFG010000001">
    <property type="protein sequence ID" value="NGP17448.1"/>
    <property type="molecule type" value="Genomic_DNA"/>
</dbReference>
<proteinExistence type="inferred from homology"/>
<evidence type="ECO:0000256" key="3">
    <source>
        <dbReference type="PIRSR" id="PIRSR637944-1"/>
    </source>
</evidence>
<evidence type="ECO:0000259" key="5">
    <source>
        <dbReference type="PROSITE" id="PS51352"/>
    </source>
</evidence>
<dbReference type="Pfam" id="PF08534">
    <property type="entry name" value="Redoxin"/>
    <property type="match status" value="1"/>
</dbReference>
<keyword evidence="2 4" id="KW-0560">Oxidoreductase</keyword>
<dbReference type="GO" id="GO:0005737">
    <property type="term" value="C:cytoplasm"/>
    <property type="evidence" value="ECO:0007669"/>
    <property type="project" value="TreeGrafter"/>
</dbReference>
<protein>
    <recommendedName>
        <fullName evidence="4">Glutathione-dependent peroxiredoxin</fullName>
        <ecNumber evidence="4">1.11.1.27</ecNumber>
    </recommendedName>
</protein>
<evidence type="ECO:0000256" key="1">
    <source>
        <dbReference type="ARBA" id="ARBA00022559"/>
    </source>
</evidence>
<keyword evidence="1 4" id="KW-0575">Peroxidase</keyword>
<accession>A0A6M1SJP8</accession>
<evidence type="ECO:0000256" key="2">
    <source>
        <dbReference type="ARBA" id="ARBA00023002"/>
    </source>
</evidence>
<name>A0A6M1SJP8_9HYPH</name>
<comment type="catalytic activity">
    <reaction evidence="4">
        <text>a hydroperoxide + 2 glutathione = an alcohol + glutathione disulfide + H2O</text>
        <dbReference type="Rhea" id="RHEA:62632"/>
        <dbReference type="ChEBI" id="CHEBI:15377"/>
        <dbReference type="ChEBI" id="CHEBI:30879"/>
        <dbReference type="ChEBI" id="CHEBI:35924"/>
        <dbReference type="ChEBI" id="CHEBI:57925"/>
        <dbReference type="ChEBI" id="CHEBI:58297"/>
        <dbReference type="EC" id="1.11.1.27"/>
    </reaction>
</comment>
<keyword evidence="4" id="KW-0676">Redox-active center</keyword>
<dbReference type="AlphaFoldDB" id="A0A6M1SJP8"/>
<dbReference type="Proteomes" id="UP000474802">
    <property type="component" value="Unassembled WGS sequence"/>
</dbReference>
<dbReference type="InterPro" id="IPR037944">
    <property type="entry name" value="PRX5-like"/>
</dbReference>
<comment type="similarity">
    <text evidence="4">Belongs to the peroxiredoxin family. Prx5 subfamily.</text>
</comment>
<keyword evidence="7" id="KW-1185">Reference proteome</keyword>
<gene>
    <name evidence="6" type="ORF">G5575_07030</name>
</gene>
<dbReference type="Gene3D" id="3.40.30.10">
    <property type="entry name" value="Glutaredoxin"/>
    <property type="match status" value="1"/>
</dbReference>
<dbReference type="CDD" id="cd03013">
    <property type="entry name" value="PRX5_like"/>
    <property type="match status" value="1"/>
</dbReference>
<evidence type="ECO:0000313" key="6">
    <source>
        <dbReference type="EMBL" id="NGP17448.1"/>
    </source>
</evidence>
<dbReference type="GO" id="GO:0008379">
    <property type="term" value="F:thioredoxin peroxidase activity"/>
    <property type="evidence" value="ECO:0007669"/>
    <property type="project" value="InterPro"/>
</dbReference>
<dbReference type="SUPFAM" id="SSF52833">
    <property type="entry name" value="Thioredoxin-like"/>
    <property type="match status" value="1"/>
</dbReference>
<comment type="caution">
    <text evidence="6">The sequence shown here is derived from an EMBL/GenBank/DDBJ whole genome shotgun (WGS) entry which is preliminary data.</text>
</comment>
<dbReference type="InterPro" id="IPR036249">
    <property type="entry name" value="Thioredoxin-like_sf"/>
</dbReference>
<dbReference type="InterPro" id="IPR013766">
    <property type="entry name" value="Thioredoxin_domain"/>
</dbReference>
<dbReference type="PANTHER" id="PTHR10430:SF16">
    <property type="entry name" value="PEROXIREDOXIN-5, MITOCHONDRIAL"/>
    <property type="match status" value="1"/>
</dbReference>
<evidence type="ECO:0000256" key="4">
    <source>
        <dbReference type="RuleBase" id="RU366011"/>
    </source>
</evidence>
<dbReference type="PANTHER" id="PTHR10430">
    <property type="entry name" value="PEROXIREDOXIN"/>
    <property type="match status" value="1"/>
</dbReference>
<feature type="active site" description="Cysteine sulfenic acid (-SOH) intermediate" evidence="3">
    <location>
        <position position="48"/>
    </location>
</feature>
<dbReference type="RefSeq" id="WP_164533629.1">
    <property type="nucleotide sequence ID" value="NZ_JAALFG010000001.1"/>
</dbReference>
<organism evidence="6 7">
    <name type="scientific">Devosia aurantiaca</name>
    <dbReference type="NCBI Taxonomy" id="2714858"/>
    <lineage>
        <taxon>Bacteria</taxon>
        <taxon>Pseudomonadati</taxon>
        <taxon>Pseudomonadota</taxon>
        <taxon>Alphaproteobacteria</taxon>
        <taxon>Hyphomicrobiales</taxon>
        <taxon>Devosiaceae</taxon>
        <taxon>Devosia</taxon>
    </lineage>
</organism>